<dbReference type="Proteomes" id="UP001057402">
    <property type="component" value="Chromosome 2"/>
</dbReference>
<protein>
    <submittedName>
        <fullName evidence="1">Uncharacterized protein</fullName>
    </submittedName>
</protein>
<comment type="caution">
    <text evidence="1">The sequence shown here is derived from an EMBL/GenBank/DDBJ whole genome shotgun (WGS) entry which is preliminary data.</text>
</comment>
<gene>
    <name evidence="1" type="ORF">MLD38_004501</name>
</gene>
<dbReference type="EMBL" id="CM042881">
    <property type="protein sequence ID" value="KAI4386580.1"/>
    <property type="molecule type" value="Genomic_DNA"/>
</dbReference>
<reference evidence="2" key="1">
    <citation type="journal article" date="2023" name="Front. Plant Sci.">
        <title>Chromosomal-level genome assembly of Melastoma candidum provides insights into trichome evolution.</title>
        <authorList>
            <person name="Zhong Y."/>
            <person name="Wu W."/>
            <person name="Sun C."/>
            <person name="Zou P."/>
            <person name="Liu Y."/>
            <person name="Dai S."/>
            <person name="Zhou R."/>
        </authorList>
    </citation>
    <scope>NUCLEOTIDE SEQUENCE [LARGE SCALE GENOMIC DNA]</scope>
</reference>
<organism evidence="1 2">
    <name type="scientific">Melastoma candidum</name>
    <dbReference type="NCBI Taxonomy" id="119954"/>
    <lineage>
        <taxon>Eukaryota</taxon>
        <taxon>Viridiplantae</taxon>
        <taxon>Streptophyta</taxon>
        <taxon>Embryophyta</taxon>
        <taxon>Tracheophyta</taxon>
        <taxon>Spermatophyta</taxon>
        <taxon>Magnoliopsida</taxon>
        <taxon>eudicotyledons</taxon>
        <taxon>Gunneridae</taxon>
        <taxon>Pentapetalae</taxon>
        <taxon>rosids</taxon>
        <taxon>malvids</taxon>
        <taxon>Myrtales</taxon>
        <taxon>Melastomataceae</taxon>
        <taxon>Melastomatoideae</taxon>
        <taxon>Melastomateae</taxon>
        <taxon>Melastoma</taxon>
    </lineage>
</organism>
<evidence type="ECO:0000313" key="2">
    <source>
        <dbReference type="Proteomes" id="UP001057402"/>
    </source>
</evidence>
<proteinExistence type="predicted"/>
<accession>A0ACB9S5E2</accession>
<keyword evidence="2" id="KW-1185">Reference proteome</keyword>
<sequence length="386" mass="42442">MNKPPPPPDPVAVLRGHRASVTDASFHFSRPLLFTGASDGELRIWDTVQRRVVSSTWAHTAAHGTLCVASSPVIGPDKVLSQGRDGTVKLWAVEDGGLSRHPLLMIKTNSYHFCKLSLVKRAYGCLCQVKESEPVPEVREEVDANKDSCKEDVQLVSRCSCSTDGDVHHPEATECVAIAGDPSSEVQVWDLRSSKMLVRLPQNNCKDSHIFSSKDRGLCMTIQAFIPSASQGFLNVLTGYEDGSMAWWDVRKPGNPLTCVKFHSEPVLSLSLDSSSNGGISGSADDKIVFYDLDHALGQCIIKRDITLERPGIACVSIRPDNKIAATAGWDHRIRVYNYRKGRPLAILKYHRATCNTVSFSFDCKLMASASEDSTVALWELYPPRS</sequence>
<name>A0ACB9S5E2_9MYRT</name>
<evidence type="ECO:0000313" key="1">
    <source>
        <dbReference type="EMBL" id="KAI4386580.1"/>
    </source>
</evidence>